<name>Q2KVS9_BORA1</name>
<gene>
    <name evidence="3" type="ordered locus">BAV2812</name>
</gene>
<dbReference type="Gene3D" id="1.20.1600.10">
    <property type="entry name" value="Outer membrane efflux proteins (OEP)"/>
    <property type="match status" value="1"/>
</dbReference>
<dbReference type="GO" id="GO:0015562">
    <property type="term" value="F:efflux transmembrane transporter activity"/>
    <property type="evidence" value="ECO:0007669"/>
    <property type="project" value="InterPro"/>
</dbReference>
<evidence type="ECO:0000256" key="1">
    <source>
        <dbReference type="ARBA" id="ARBA00007613"/>
    </source>
</evidence>
<comment type="subcellular location">
    <subcellularLocation>
        <location evidence="2">Cell membrane</location>
        <topology evidence="2">Lipid-anchor</topology>
    </subcellularLocation>
</comment>
<dbReference type="Gene3D" id="2.20.200.10">
    <property type="entry name" value="Outer membrane efflux proteins (OEP)"/>
    <property type="match status" value="1"/>
</dbReference>
<keyword evidence="2" id="KW-0812">Transmembrane</keyword>
<dbReference type="InterPro" id="IPR003423">
    <property type="entry name" value="OMP_efflux"/>
</dbReference>
<dbReference type="SUPFAM" id="SSF56954">
    <property type="entry name" value="Outer membrane efflux proteins (OEP)"/>
    <property type="match status" value="1"/>
</dbReference>
<protein>
    <submittedName>
        <fullName evidence="3">Multidrug efflux outer membrane lipoprotein</fullName>
    </submittedName>
</protein>
<dbReference type="STRING" id="360910.BAV2812"/>
<dbReference type="NCBIfam" id="TIGR01845">
    <property type="entry name" value="outer_NodT"/>
    <property type="match status" value="1"/>
</dbReference>
<dbReference type="Pfam" id="PF02321">
    <property type="entry name" value="OEP"/>
    <property type="match status" value="2"/>
</dbReference>
<evidence type="ECO:0000313" key="4">
    <source>
        <dbReference type="Proteomes" id="UP000001977"/>
    </source>
</evidence>
<dbReference type="Proteomes" id="UP000001977">
    <property type="component" value="Chromosome"/>
</dbReference>
<keyword evidence="2" id="KW-1134">Transmembrane beta strand</keyword>
<dbReference type="AlphaFoldDB" id="Q2KVS9"/>
<keyword evidence="4" id="KW-1185">Reference proteome</keyword>
<dbReference type="EMBL" id="AM167904">
    <property type="protein sequence ID" value="CAJ50423.1"/>
    <property type="molecule type" value="Genomic_DNA"/>
</dbReference>
<feature type="chain" id="PRO_5001442104" evidence="2">
    <location>
        <begin position="21"/>
        <end position="454"/>
    </location>
</feature>
<dbReference type="InterPro" id="IPR010131">
    <property type="entry name" value="MdtP/NodT-like"/>
</dbReference>
<dbReference type="KEGG" id="bav:BAV2812"/>
<keyword evidence="2" id="KW-0472">Membrane</keyword>
<sequence>MKSILMLGAPLLLAACGLMRTPYHPPAVQTPAEWQYAPQATAASGGMWWRNFQDPVLDTLVEAALARNNDLAVAALKVRRAQLQAGLAQADLHPTLSGTGSFNRNRALNGERATTRSTNVELAASWELDLWGRLSSARDAADWQAAATEQDRQSAALSLIGTTAKLYWQTAFLNQRMASSRESIAYARRTLELVQTQYEAGGASGLEIAEAKENLAGQEAAYIELQQQKVEAVNGLTILFDGPPDRVAADPQRLPQGMLPGVDAGLPAGLLGRRPDLRAAEARLRAAMATSDATRASYYPSLSLTGALGSASNSLGNLLANPVAALGSGLSLPFLNWNQMRLNLRIAEADYEILVAQFRQALYQAMADVENTLSARAQLARRARLLEAALEASRDAERLYEVRYRAGAVALRVWLDAQEKRRNAEIAVDDNRLQQLRNQVDVYQALGGDAAVGQ</sequence>
<dbReference type="PANTHER" id="PTHR30203">
    <property type="entry name" value="OUTER MEMBRANE CATION EFFLUX PROTEIN"/>
    <property type="match status" value="1"/>
</dbReference>
<organism evidence="3 4">
    <name type="scientific">Bordetella avium (strain 197N)</name>
    <dbReference type="NCBI Taxonomy" id="360910"/>
    <lineage>
        <taxon>Bacteria</taxon>
        <taxon>Pseudomonadati</taxon>
        <taxon>Pseudomonadota</taxon>
        <taxon>Betaproteobacteria</taxon>
        <taxon>Burkholderiales</taxon>
        <taxon>Alcaligenaceae</taxon>
        <taxon>Bordetella</taxon>
    </lineage>
</organism>
<accession>Q2KVS9</accession>
<keyword evidence="2 3" id="KW-0449">Lipoprotein</keyword>
<dbReference type="eggNOG" id="COG1538">
    <property type="taxonomic scope" value="Bacteria"/>
</dbReference>
<reference evidence="3 4" key="1">
    <citation type="journal article" date="2006" name="J. Bacteriol.">
        <title>Comparison of the genome sequence of the poultry pathogen Bordetella avium with those of B. bronchiseptica, B. pertussis, and B. parapertussis reveals extensive diversity in surface structures associated with host interaction.</title>
        <authorList>
            <person name="Sebaihia M."/>
            <person name="Preston A."/>
            <person name="Maskell D.J."/>
            <person name="Kuzmiak H."/>
            <person name="Connell T.D."/>
            <person name="King N.D."/>
            <person name="Orndorff P.E."/>
            <person name="Miyamoto D.M."/>
            <person name="Thomson N.R."/>
            <person name="Harris D."/>
            <person name="Goble A."/>
            <person name="Lord A."/>
            <person name="Murphy L."/>
            <person name="Quail M.A."/>
            <person name="Rutter S."/>
            <person name="Squares R."/>
            <person name="Squares S."/>
            <person name="Woodward J."/>
            <person name="Parkhill J."/>
            <person name="Temple L.M."/>
        </authorList>
    </citation>
    <scope>NUCLEOTIDE SEQUENCE [LARGE SCALE GENOMIC DNA]</scope>
    <source>
        <strain evidence="3 4">197N</strain>
    </source>
</reference>
<dbReference type="OrthoDB" id="9770517at2"/>
<feature type="signal peptide" evidence="2">
    <location>
        <begin position="1"/>
        <end position="20"/>
    </location>
</feature>
<dbReference type="PROSITE" id="PS51257">
    <property type="entry name" value="PROKAR_LIPOPROTEIN"/>
    <property type="match status" value="1"/>
</dbReference>
<dbReference type="GO" id="GO:0005886">
    <property type="term" value="C:plasma membrane"/>
    <property type="evidence" value="ECO:0007669"/>
    <property type="project" value="UniProtKB-SubCell"/>
</dbReference>
<keyword evidence="2" id="KW-0732">Signal</keyword>
<dbReference type="HOGENOM" id="CLU_012817_13_1_4"/>
<proteinExistence type="inferred from homology"/>
<dbReference type="RefSeq" id="WP_012418454.1">
    <property type="nucleotide sequence ID" value="NC_010645.1"/>
</dbReference>
<keyword evidence="2" id="KW-0564">Palmitate</keyword>
<evidence type="ECO:0000256" key="2">
    <source>
        <dbReference type="RuleBase" id="RU362097"/>
    </source>
</evidence>
<dbReference type="PANTHER" id="PTHR30203:SF32">
    <property type="entry name" value="CATION EFFLUX SYSTEM PROTEIN CUSC"/>
    <property type="match status" value="1"/>
</dbReference>
<comment type="similarity">
    <text evidence="1 2">Belongs to the outer membrane factor (OMF) (TC 1.B.17) family.</text>
</comment>
<evidence type="ECO:0000313" key="3">
    <source>
        <dbReference type="EMBL" id="CAJ50423.1"/>
    </source>
</evidence>